<proteinExistence type="predicted"/>
<organism evidence="1">
    <name type="scientific">Heligmosomoides polygyrus</name>
    <name type="common">Parasitic roundworm</name>
    <dbReference type="NCBI Taxonomy" id="6339"/>
    <lineage>
        <taxon>Eukaryota</taxon>
        <taxon>Metazoa</taxon>
        <taxon>Ecdysozoa</taxon>
        <taxon>Nematoda</taxon>
        <taxon>Chromadorea</taxon>
        <taxon>Rhabditida</taxon>
        <taxon>Rhabditina</taxon>
        <taxon>Rhabditomorpha</taxon>
        <taxon>Strongyloidea</taxon>
        <taxon>Heligmosomidae</taxon>
        <taxon>Heligmosomoides</taxon>
    </lineage>
</organism>
<reference evidence="1 2" key="1">
    <citation type="submission" date="2018-11" db="EMBL/GenBank/DDBJ databases">
        <authorList>
            <consortium name="Pathogen Informatics"/>
        </authorList>
    </citation>
    <scope>NUCLEOTIDE SEQUENCE [LARGE SCALE GENOMIC DNA]</scope>
</reference>
<evidence type="ECO:0000313" key="1">
    <source>
        <dbReference type="EMBL" id="VDO18880.1"/>
    </source>
</evidence>
<dbReference type="EMBL" id="UZAH01000356">
    <property type="protein sequence ID" value="VDO18880.1"/>
    <property type="molecule type" value="Genomic_DNA"/>
</dbReference>
<dbReference type="AlphaFoldDB" id="A0A3P7TAN1"/>
<evidence type="ECO:0000313" key="3">
    <source>
        <dbReference type="WBParaSite" id="HPBE_0000049701-mRNA-1"/>
    </source>
</evidence>
<name>A0A3P7TAN1_HELPZ</name>
<protein>
    <submittedName>
        <fullName evidence="3">Helitron helicase</fullName>
    </submittedName>
</protein>
<dbReference type="OrthoDB" id="5850083at2759"/>
<accession>A0A3P7TAN1</accession>
<gene>
    <name evidence="1" type="ORF">HPBE_LOCUS498</name>
</gene>
<keyword evidence="2" id="KW-1185">Reference proteome</keyword>
<dbReference type="Proteomes" id="UP000050761">
    <property type="component" value="Unassembled WGS sequence"/>
</dbReference>
<evidence type="ECO:0000313" key="2">
    <source>
        <dbReference type="Proteomes" id="UP000050761"/>
    </source>
</evidence>
<dbReference type="WBParaSite" id="HPBE_0000049701-mRNA-1">
    <property type="protein sequence ID" value="HPBE_0000049701-mRNA-1"/>
    <property type="gene ID" value="HPBE_0000049701"/>
</dbReference>
<sequence>MNPLDRTVRGILEIKVCGDSYRSVLLLKAAIFKATSGATSAPQHLWILIASNKMGRSDDDGYMVVSDDEESNPRQIKSIVKTVKEVKTTADAGTQLKAVRPGILTHTDANGADWSVLRAEMEALCGDIMGDAKRGNSGATSLNPLEKGHLMFLCKDVCFNGTTLKDIERCNFPGAVGKEPNVLKMAYNKYTDWTDFISNTRSIAQHAPIQGRYFEESYNEALRAVRQELSNDEIKSRPQKEGPVG</sequence>
<reference evidence="3" key="2">
    <citation type="submission" date="2019-09" db="UniProtKB">
        <authorList>
            <consortium name="WormBaseParasite"/>
        </authorList>
    </citation>
    <scope>IDENTIFICATION</scope>
</reference>